<accession>A0A2W1NM20</accession>
<dbReference type="InterPro" id="IPR000917">
    <property type="entry name" value="Sulfatase_N"/>
</dbReference>
<feature type="domain" description="Sulfatase N-terminal" evidence="10">
    <location>
        <begin position="274"/>
        <end position="545"/>
    </location>
</feature>
<dbReference type="AlphaFoldDB" id="A0A2W1NM20"/>
<evidence type="ECO:0000256" key="8">
    <source>
        <dbReference type="PIRSR" id="PIRSR005091-3"/>
    </source>
</evidence>
<feature type="binding site" evidence="8">
    <location>
        <position position="490"/>
    </location>
    <ligand>
        <name>Mn(2+)</name>
        <dbReference type="ChEBI" id="CHEBI:29035"/>
    </ligand>
</feature>
<evidence type="ECO:0000256" key="2">
    <source>
        <dbReference type="ARBA" id="ARBA00022475"/>
    </source>
</evidence>
<feature type="active site" evidence="6">
    <location>
        <position position="322"/>
    </location>
</feature>
<evidence type="ECO:0000256" key="1">
    <source>
        <dbReference type="ARBA" id="ARBA00004651"/>
    </source>
</evidence>
<feature type="transmembrane region" description="Helical" evidence="9">
    <location>
        <begin position="55"/>
        <end position="75"/>
    </location>
</feature>
<dbReference type="GO" id="GO:0005886">
    <property type="term" value="C:plasma membrane"/>
    <property type="evidence" value="ECO:0007669"/>
    <property type="project" value="UniProtKB-SubCell"/>
</dbReference>
<dbReference type="PIRSF" id="PIRSF005091">
    <property type="entry name" value="Mmb_sulf_HI1246"/>
    <property type="match status" value="1"/>
</dbReference>
<keyword evidence="3 9" id="KW-0812">Transmembrane</keyword>
<keyword evidence="7" id="KW-0464">Manganese</keyword>
<dbReference type="Proteomes" id="UP000249248">
    <property type="component" value="Unassembled WGS sequence"/>
</dbReference>
<keyword evidence="4 9" id="KW-1133">Transmembrane helix</keyword>
<evidence type="ECO:0000256" key="5">
    <source>
        <dbReference type="ARBA" id="ARBA00023136"/>
    </source>
</evidence>
<protein>
    <recommendedName>
        <fullName evidence="10">Sulfatase N-terminal domain-containing protein</fullName>
    </recommendedName>
</protein>
<organism evidence="11 12">
    <name type="scientific">Putridiphycobacter roseus</name>
    <dbReference type="NCBI Taxonomy" id="2219161"/>
    <lineage>
        <taxon>Bacteria</taxon>
        <taxon>Pseudomonadati</taxon>
        <taxon>Bacteroidota</taxon>
        <taxon>Flavobacteriia</taxon>
        <taxon>Flavobacteriales</taxon>
        <taxon>Crocinitomicaceae</taxon>
        <taxon>Putridiphycobacter</taxon>
    </lineage>
</organism>
<dbReference type="GO" id="GO:0046872">
    <property type="term" value="F:metal ion binding"/>
    <property type="evidence" value="ECO:0007669"/>
    <property type="project" value="UniProtKB-KW"/>
</dbReference>
<evidence type="ECO:0000313" key="11">
    <source>
        <dbReference type="EMBL" id="PZE18896.1"/>
    </source>
</evidence>
<evidence type="ECO:0000256" key="9">
    <source>
        <dbReference type="SAM" id="Phobius"/>
    </source>
</evidence>
<dbReference type="EMBL" id="QKSB01000001">
    <property type="protein sequence ID" value="PZE18896.1"/>
    <property type="molecule type" value="Genomic_DNA"/>
</dbReference>
<comment type="caution">
    <text evidence="11">The sequence shown here is derived from an EMBL/GenBank/DDBJ whole genome shotgun (WGS) entry which is preliminary data.</text>
</comment>
<keyword evidence="5 9" id="KW-0472">Membrane</keyword>
<keyword evidence="7" id="KW-0479">Metal-binding</keyword>
<evidence type="ECO:0000256" key="7">
    <source>
        <dbReference type="PIRSR" id="PIRSR005091-2"/>
    </source>
</evidence>
<evidence type="ECO:0000256" key="6">
    <source>
        <dbReference type="PIRSR" id="PIRSR005091-1"/>
    </source>
</evidence>
<keyword evidence="2" id="KW-1003">Cell membrane</keyword>
<dbReference type="Pfam" id="PF00884">
    <property type="entry name" value="Sulfatase"/>
    <property type="match status" value="1"/>
</dbReference>
<feature type="binding site" evidence="8">
    <location>
        <position position="282"/>
    </location>
    <ligand>
        <name>Mn(2+)</name>
        <dbReference type="ChEBI" id="CHEBI:29035"/>
    </ligand>
</feature>
<dbReference type="CDD" id="cd16015">
    <property type="entry name" value="LTA_synthase"/>
    <property type="match status" value="1"/>
</dbReference>
<dbReference type="SUPFAM" id="SSF53649">
    <property type="entry name" value="Alkaline phosphatase-like"/>
    <property type="match status" value="1"/>
</dbReference>
<sequence length="624" mass="71072">MRYYFKFLLRLLLLWLVFFTVQRLLFILHYAGDIDVPLIELLTLPWHALRMDLSSFAYIMGIPLILLGLTALFHGKAQVISFKVVKGSVLFFGLITSILFSSELVSYHEWRTKLSSKIFVHFETPSEVFRTSSGSYTAWFIFYLIIQLLVFYLLYKYLILKFKPNFNLTSLPKRAIHFLTILLVGGFLFTMGIRGGLQKIPISATNAYYSQSQIVNDISVNSIWNFIHMTFQHFKKNIEGMYNCLEVNEAQNITKALYAYPETDSIKILKTTRPDIIFITLESWAANMIGVLGNPDHITPNFDQLTKEGLLFTQIYANSTTSETGHTAIYSGYPTVPGIAISSESAKCRQLPSIFKDLKAEGYNSSYYFGGSLAYGNIGGYLTEMNVDRQTDENDLSLTPKGDLGIHDEAMFPYFIKELKVAKSPYIYGVFSQSTHAPYDMPMDGIKNHPKNVEGYVNSMVYTDIQLKKLVDALRELPNFDNTLVVFVADHGKTNYNNNNIYSADFYHIPLLFWGGALKQDYVGKTRDKIGSQSDIVTTLLHQMDLPTTAYHWSKDLLNPSAPNWALTASTMSFGIVDTTGYAAYHTINEKMVHSTYKNETQTNASLKRSRALVETIYREFRNF</sequence>
<gene>
    <name evidence="11" type="ORF">DNU06_03450</name>
</gene>
<dbReference type="Gene3D" id="3.40.720.10">
    <property type="entry name" value="Alkaline Phosphatase, subunit A"/>
    <property type="match status" value="1"/>
</dbReference>
<evidence type="ECO:0000256" key="3">
    <source>
        <dbReference type="ARBA" id="ARBA00022692"/>
    </source>
</evidence>
<feature type="transmembrane region" description="Helical" evidence="9">
    <location>
        <begin position="12"/>
        <end position="32"/>
    </location>
</feature>
<dbReference type="InterPro" id="IPR050448">
    <property type="entry name" value="OpgB/LTA_synthase_biosynth"/>
</dbReference>
<proteinExistence type="predicted"/>
<dbReference type="PANTHER" id="PTHR47371">
    <property type="entry name" value="LIPOTEICHOIC ACID SYNTHASE"/>
    <property type="match status" value="1"/>
</dbReference>
<feature type="transmembrane region" description="Helical" evidence="9">
    <location>
        <begin position="176"/>
        <end position="197"/>
    </location>
</feature>
<keyword evidence="12" id="KW-1185">Reference proteome</keyword>
<evidence type="ECO:0000313" key="12">
    <source>
        <dbReference type="Proteomes" id="UP000249248"/>
    </source>
</evidence>
<feature type="binding site" evidence="8">
    <location>
        <position position="491"/>
    </location>
    <ligand>
        <name>Mn(2+)</name>
        <dbReference type="ChEBI" id="CHEBI:29035"/>
    </ligand>
</feature>
<name>A0A2W1NM20_9FLAO</name>
<feature type="binding site" evidence="7">
    <location>
        <position position="436"/>
    </location>
    <ligand>
        <name>substrate</name>
    </ligand>
</feature>
<dbReference type="InterPro" id="IPR017850">
    <property type="entry name" value="Alkaline_phosphatase_core_sf"/>
</dbReference>
<evidence type="ECO:0000259" key="10">
    <source>
        <dbReference type="Pfam" id="PF00884"/>
    </source>
</evidence>
<feature type="transmembrane region" description="Helical" evidence="9">
    <location>
        <begin position="87"/>
        <end position="107"/>
    </location>
</feature>
<feature type="transmembrane region" description="Helical" evidence="9">
    <location>
        <begin position="136"/>
        <end position="155"/>
    </location>
</feature>
<dbReference type="InterPro" id="IPR012160">
    <property type="entry name" value="LtaS-like"/>
</dbReference>
<reference evidence="11 12" key="1">
    <citation type="submission" date="2018-06" db="EMBL/GenBank/DDBJ databases">
        <title>The draft genome sequence of Crocinitomix sp. SM1701.</title>
        <authorList>
            <person name="Zhang X."/>
        </authorList>
    </citation>
    <scope>NUCLEOTIDE SEQUENCE [LARGE SCALE GENOMIC DNA]</scope>
    <source>
        <strain evidence="11 12">SM1701</strain>
    </source>
</reference>
<dbReference type="PANTHER" id="PTHR47371:SF3">
    <property type="entry name" value="PHOSPHOGLYCEROL TRANSFERASE I"/>
    <property type="match status" value="1"/>
</dbReference>
<evidence type="ECO:0000256" key="4">
    <source>
        <dbReference type="ARBA" id="ARBA00022989"/>
    </source>
</evidence>
<comment type="subcellular location">
    <subcellularLocation>
        <location evidence="1">Cell membrane</location>
        <topology evidence="1">Multi-pass membrane protein</topology>
    </subcellularLocation>
</comment>